<organism evidence="2">
    <name type="scientific">uncultured Quadrisphaera sp</name>
    <dbReference type="NCBI Taxonomy" id="904978"/>
    <lineage>
        <taxon>Bacteria</taxon>
        <taxon>Bacillati</taxon>
        <taxon>Actinomycetota</taxon>
        <taxon>Actinomycetes</taxon>
        <taxon>Kineosporiales</taxon>
        <taxon>Kineosporiaceae</taxon>
        <taxon>Quadrisphaera</taxon>
        <taxon>environmental samples</taxon>
    </lineage>
</organism>
<name>A0A6J4NT54_9ACTN</name>
<reference evidence="2" key="1">
    <citation type="submission" date="2020-02" db="EMBL/GenBank/DDBJ databases">
        <authorList>
            <person name="Meier V. D."/>
        </authorList>
    </citation>
    <scope>NUCLEOTIDE SEQUENCE</scope>
    <source>
        <strain evidence="2">AVDCRST_MAG35</strain>
    </source>
</reference>
<evidence type="ECO:0000313" key="2">
    <source>
        <dbReference type="EMBL" id="CAA9395039.1"/>
    </source>
</evidence>
<dbReference type="InterPro" id="IPR050712">
    <property type="entry name" value="NAD(P)H-dep_reductase"/>
</dbReference>
<dbReference type="EMBL" id="CADCUY010000123">
    <property type="protein sequence ID" value="CAA9395039.1"/>
    <property type="molecule type" value="Genomic_DNA"/>
</dbReference>
<evidence type="ECO:0000259" key="1">
    <source>
        <dbReference type="Pfam" id="PF03358"/>
    </source>
</evidence>
<dbReference type="AlphaFoldDB" id="A0A6J4NT54"/>
<dbReference type="Pfam" id="PF03358">
    <property type="entry name" value="FMN_red"/>
    <property type="match status" value="1"/>
</dbReference>
<dbReference type="GO" id="GO:0010181">
    <property type="term" value="F:FMN binding"/>
    <property type="evidence" value="ECO:0007669"/>
    <property type="project" value="TreeGrafter"/>
</dbReference>
<proteinExistence type="predicted"/>
<feature type="domain" description="NADPH-dependent FMN reductase-like" evidence="1">
    <location>
        <begin position="25"/>
        <end position="159"/>
    </location>
</feature>
<dbReference type="GO" id="GO:0016491">
    <property type="term" value="F:oxidoreductase activity"/>
    <property type="evidence" value="ECO:0007669"/>
    <property type="project" value="InterPro"/>
</dbReference>
<sequence length="205" mass="21676">MTAATAPTAGVDGHGDDGPRDRLTLAVLVGSVRAGRLGPSVAGWFLDRARQRPEWSTDLIDLADLDLPADLDGGGHTAALAARIGAADAIVVVTPEYNHAYPGALKTAIDTVREQWSAKPVGFVSYGGTAGGLRAVEQLRLVFAELHTVTVRETVSFAAVHHQFDEHGALTHPDRAEASAAALLDRLTWWARALARARAEAPFST</sequence>
<dbReference type="Gene3D" id="3.40.50.360">
    <property type="match status" value="1"/>
</dbReference>
<protein>
    <submittedName>
        <fullName evidence="2">Reductase</fullName>
    </submittedName>
</protein>
<dbReference type="GO" id="GO:0005829">
    <property type="term" value="C:cytosol"/>
    <property type="evidence" value="ECO:0007669"/>
    <property type="project" value="TreeGrafter"/>
</dbReference>
<dbReference type="InterPro" id="IPR029039">
    <property type="entry name" value="Flavoprotein-like_sf"/>
</dbReference>
<gene>
    <name evidence="2" type="ORF">AVDCRST_MAG35-588</name>
</gene>
<dbReference type="InterPro" id="IPR005025">
    <property type="entry name" value="FMN_Rdtase-like_dom"/>
</dbReference>
<dbReference type="PANTHER" id="PTHR30543:SF21">
    <property type="entry name" value="NAD(P)H-DEPENDENT FMN REDUCTASE LOT6"/>
    <property type="match status" value="1"/>
</dbReference>
<dbReference type="SUPFAM" id="SSF52218">
    <property type="entry name" value="Flavoproteins"/>
    <property type="match status" value="1"/>
</dbReference>
<accession>A0A6J4NT54</accession>
<dbReference type="PANTHER" id="PTHR30543">
    <property type="entry name" value="CHROMATE REDUCTASE"/>
    <property type="match status" value="1"/>
</dbReference>